<proteinExistence type="predicted"/>
<evidence type="ECO:0000313" key="2">
    <source>
        <dbReference type="Proteomes" id="UP001151760"/>
    </source>
</evidence>
<reference evidence="1" key="2">
    <citation type="submission" date="2022-01" db="EMBL/GenBank/DDBJ databases">
        <authorList>
            <person name="Yamashiro T."/>
            <person name="Shiraishi A."/>
            <person name="Satake H."/>
            <person name="Nakayama K."/>
        </authorList>
    </citation>
    <scope>NUCLEOTIDE SEQUENCE</scope>
</reference>
<evidence type="ECO:0000313" key="1">
    <source>
        <dbReference type="EMBL" id="GJS53786.1"/>
    </source>
</evidence>
<gene>
    <name evidence="1" type="ORF">Tco_0627148</name>
</gene>
<protein>
    <submittedName>
        <fullName evidence="1">Uncharacterized protein</fullName>
    </submittedName>
</protein>
<name>A0ABQ4WLL2_9ASTR</name>
<comment type="caution">
    <text evidence="1">The sequence shown here is derived from an EMBL/GenBank/DDBJ whole genome shotgun (WGS) entry which is preliminary data.</text>
</comment>
<dbReference type="Proteomes" id="UP001151760">
    <property type="component" value="Unassembled WGS sequence"/>
</dbReference>
<accession>A0ABQ4WLL2</accession>
<keyword evidence="2" id="KW-1185">Reference proteome</keyword>
<dbReference type="EMBL" id="BQNB010008750">
    <property type="protein sequence ID" value="GJS53786.1"/>
    <property type="molecule type" value="Genomic_DNA"/>
</dbReference>
<sequence>MLYDGSFIANETNVILIAVSEETLMLEEWSRSKMLLKQSDPMVLEKKVNITPINYAELNRLSEDLGKHFVPQQELFDEQAFRLQTSHPNTDQSASSLVKIEAPRELPKMEAAVEQYHVDKQCFKIQKKQFLIENDRLLDQIISQDILNIVVNSSVHDNTSVNVNSFVVVNDFVNYMEMCNKCLELEAELIKQHNMVEKYEYNRLSKRLSELDQHCISLEITMQLNKEIFQKNNKSVNQTEPSFDQLKLKGRDIVDNANQVSNATTISPGMYKLDLVILSPKVKNNREAHKYYLKHTMEQAAILREVVEQAKSRNPLDSASYSAYMYVKLIQELLGYVIDTCPDIHKPSEKLVAVMPINKKKTVRFANTVTSSGNIPKVTKRPLFSSTRVDPSTSAS</sequence>
<organism evidence="1 2">
    <name type="scientific">Tanacetum coccineum</name>
    <dbReference type="NCBI Taxonomy" id="301880"/>
    <lineage>
        <taxon>Eukaryota</taxon>
        <taxon>Viridiplantae</taxon>
        <taxon>Streptophyta</taxon>
        <taxon>Embryophyta</taxon>
        <taxon>Tracheophyta</taxon>
        <taxon>Spermatophyta</taxon>
        <taxon>Magnoliopsida</taxon>
        <taxon>eudicotyledons</taxon>
        <taxon>Gunneridae</taxon>
        <taxon>Pentapetalae</taxon>
        <taxon>asterids</taxon>
        <taxon>campanulids</taxon>
        <taxon>Asterales</taxon>
        <taxon>Asteraceae</taxon>
        <taxon>Asteroideae</taxon>
        <taxon>Anthemideae</taxon>
        <taxon>Anthemidinae</taxon>
        <taxon>Tanacetum</taxon>
    </lineage>
</organism>
<reference evidence="1" key="1">
    <citation type="journal article" date="2022" name="Int. J. Mol. Sci.">
        <title>Draft Genome of Tanacetum Coccineum: Genomic Comparison of Closely Related Tanacetum-Family Plants.</title>
        <authorList>
            <person name="Yamashiro T."/>
            <person name="Shiraishi A."/>
            <person name="Nakayama K."/>
            <person name="Satake H."/>
        </authorList>
    </citation>
    <scope>NUCLEOTIDE SEQUENCE</scope>
</reference>